<dbReference type="OMA" id="CYYGPTF"/>
<dbReference type="PANTHER" id="PTHR26451">
    <property type="entry name" value="G_PROTEIN_RECEP_F1_2 DOMAIN-CONTAINING PROTEIN"/>
    <property type="match status" value="1"/>
</dbReference>
<keyword evidence="2 6" id="KW-0812">Transmembrane</keyword>
<dbReference type="InParanoid" id="A0A672GBP2"/>
<sequence length="312" mass="35485">MSSHNSSIELTHFFFGDVDSFKRPVVSGVVIMIVYIILTIANAVNTVFIISDQKLHKPMYLLICNLAVVDIMFTSSVVPTIIGVLFGTVKSIFYVPCLIQMFVRHWSSAMEMFALAFMAFDRVLAVSYPFQYHNYLTNARTLITASILWLSSACILAVMPATVVPLPHCYPKLKYIYCDYAAVVRSTCADVNYYFNLVTVIIFFLLFFTFFFICLSYIAILVQVKLSSSSEKRKIYSTCLSHFIVVSCYYGPAFVRVVLTRVGLVLTIEQWYGAVFVIILGPPFVNPFVYCLRTKEIRSKLLKIFQNIKTSL</sequence>
<dbReference type="SUPFAM" id="SSF81321">
    <property type="entry name" value="Family A G protein-coupled receptor-like"/>
    <property type="match status" value="1"/>
</dbReference>
<name>A0A672GBP2_SALFA</name>
<reference evidence="8" key="2">
    <citation type="submission" date="2025-08" db="UniProtKB">
        <authorList>
            <consortium name="Ensembl"/>
        </authorList>
    </citation>
    <scope>IDENTIFICATION</scope>
</reference>
<dbReference type="AlphaFoldDB" id="A0A672GBP2"/>
<evidence type="ECO:0000256" key="5">
    <source>
        <dbReference type="ARBA" id="ARBA00023224"/>
    </source>
</evidence>
<feature type="transmembrane region" description="Helical" evidence="6">
    <location>
        <begin position="106"/>
        <end position="130"/>
    </location>
</feature>
<feature type="transmembrane region" description="Helical" evidence="6">
    <location>
        <begin position="235"/>
        <end position="259"/>
    </location>
</feature>
<dbReference type="GO" id="GO:0016020">
    <property type="term" value="C:membrane"/>
    <property type="evidence" value="ECO:0007669"/>
    <property type="project" value="UniProtKB-SubCell"/>
</dbReference>
<feature type="transmembrane region" description="Helical" evidence="6">
    <location>
        <begin position="60"/>
        <end position="86"/>
    </location>
</feature>
<feature type="transmembrane region" description="Helical" evidence="6">
    <location>
        <begin position="271"/>
        <end position="292"/>
    </location>
</feature>
<dbReference type="SMART" id="SM01381">
    <property type="entry name" value="7TM_GPCR_Srsx"/>
    <property type="match status" value="1"/>
</dbReference>
<comment type="subcellular location">
    <subcellularLocation>
        <location evidence="1">Membrane</location>
        <topology evidence="1">Multi-pass membrane protein</topology>
    </subcellularLocation>
</comment>
<evidence type="ECO:0000256" key="2">
    <source>
        <dbReference type="ARBA" id="ARBA00022692"/>
    </source>
</evidence>
<dbReference type="PRINTS" id="PR00245">
    <property type="entry name" value="OLFACTORYR"/>
</dbReference>
<evidence type="ECO:0000256" key="4">
    <source>
        <dbReference type="ARBA" id="ARBA00023136"/>
    </source>
</evidence>
<keyword evidence="3 6" id="KW-1133">Transmembrane helix</keyword>
<proteinExistence type="predicted"/>
<dbReference type="PANTHER" id="PTHR26451:SF876">
    <property type="entry name" value="OLFACTORY RECEPTOR 10K2"/>
    <property type="match status" value="1"/>
</dbReference>
<dbReference type="PROSITE" id="PS50262">
    <property type="entry name" value="G_PROTEIN_RECEP_F1_2"/>
    <property type="match status" value="1"/>
</dbReference>
<feature type="transmembrane region" description="Helical" evidence="6">
    <location>
        <begin position="25"/>
        <end position="48"/>
    </location>
</feature>
<reference evidence="8" key="3">
    <citation type="submission" date="2025-09" db="UniProtKB">
        <authorList>
            <consortium name="Ensembl"/>
        </authorList>
    </citation>
    <scope>IDENTIFICATION</scope>
</reference>
<protein>
    <recommendedName>
        <fullName evidence="7">G-protein coupled receptors family 1 profile domain-containing protein</fullName>
    </recommendedName>
</protein>
<feature type="domain" description="G-protein coupled receptors family 1 profile" evidence="7">
    <location>
        <begin position="41"/>
        <end position="290"/>
    </location>
</feature>
<dbReference type="InterPro" id="IPR017452">
    <property type="entry name" value="GPCR_Rhodpsn_7TM"/>
</dbReference>
<evidence type="ECO:0000313" key="8">
    <source>
        <dbReference type="Ensembl" id="ENSSFAP00005016268.1"/>
    </source>
</evidence>
<evidence type="ECO:0000259" key="7">
    <source>
        <dbReference type="PROSITE" id="PS50262"/>
    </source>
</evidence>
<feature type="transmembrane region" description="Helical" evidence="6">
    <location>
        <begin position="193"/>
        <end position="223"/>
    </location>
</feature>
<reference evidence="8" key="1">
    <citation type="submission" date="2019-06" db="EMBL/GenBank/DDBJ databases">
        <authorList>
            <consortium name="Wellcome Sanger Institute Data Sharing"/>
        </authorList>
    </citation>
    <scope>NUCLEOTIDE SEQUENCE [LARGE SCALE GENOMIC DNA]</scope>
</reference>
<keyword evidence="4 6" id="KW-0472">Membrane</keyword>
<keyword evidence="9" id="KW-1185">Reference proteome</keyword>
<dbReference type="PRINTS" id="PR00237">
    <property type="entry name" value="GPCRRHODOPSN"/>
</dbReference>
<dbReference type="Ensembl" id="ENSSFAT00005016913.1">
    <property type="protein sequence ID" value="ENSSFAP00005016268.1"/>
    <property type="gene ID" value="ENSSFAG00005008639.1"/>
</dbReference>
<dbReference type="Proteomes" id="UP000472267">
    <property type="component" value="Chromosome 14"/>
</dbReference>
<dbReference type="InterPro" id="IPR000276">
    <property type="entry name" value="GPCR_Rhodpsn"/>
</dbReference>
<accession>A0A672GBP2</accession>
<evidence type="ECO:0000256" key="1">
    <source>
        <dbReference type="ARBA" id="ARBA00004141"/>
    </source>
</evidence>
<dbReference type="GO" id="GO:0004930">
    <property type="term" value="F:G protein-coupled receptor activity"/>
    <property type="evidence" value="ECO:0007669"/>
    <property type="project" value="InterPro"/>
</dbReference>
<dbReference type="GO" id="GO:0004984">
    <property type="term" value="F:olfactory receptor activity"/>
    <property type="evidence" value="ECO:0007669"/>
    <property type="project" value="InterPro"/>
</dbReference>
<evidence type="ECO:0000256" key="6">
    <source>
        <dbReference type="SAM" id="Phobius"/>
    </source>
</evidence>
<dbReference type="FunCoup" id="A0A672GBP2">
    <property type="interactions" value="2"/>
</dbReference>
<dbReference type="InterPro" id="IPR000725">
    <property type="entry name" value="Olfact_rcpt"/>
</dbReference>
<keyword evidence="5" id="KW-0807">Transducer</keyword>
<dbReference type="InterPro" id="IPR052921">
    <property type="entry name" value="GPCR1_Superfamily_Member"/>
</dbReference>
<dbReference type="Pfam" id="PF13853">
    <property type="entry name" value="7tm_4"/>
    <property type="match status" value="1"/>
</dbReference>
<dbReference type="Gene3D" id="1.20.1070.10">
    <property type="entry name" value="Rhodopsin 7-helix transmembrane proteins"/>
    <property type="match status" value="1"/>
</dbReference>
<evidence type="ECO:0000256" key="3">
    <source>
        <dbReference type="ARBA" id="ARBA00022989"/>
    </source>
</evidence>
<feature type="transmembrane region" description="Helical" evidence="6">
    <location>
        <begin position="142"/>
        <end position="163"/>
    </location>
</feature>
<organism evidence="8 9">
    <name type="scientific">Salarias fasciatus</name>
    <name type="common">Jewelled blenny</name>
    <name type="synonym">Blennius fasciatus</name>
    <dbReference type="NCBI Taxonomy" id="181472"/>
    <lineage>
        <taxon>Eukaryota</taxon>
        <taxon>Metazoa</taxon>
        <taxon>Chordata</taxon>
        <taxon>Craniata</taxon>
        <taxon>Vertebrata</taxon>
        <taxon>Euteleostomi</taxon>
        <taxon>Actinopterygii</taxon>
        <taxon>Neopterygii</taxon>
        <taxon>Teleostei</taxon>
        <taxon>Neoteleostei</taxon>
        <taxon>Acanthomorphata</taxon>
        <taxon>Ovalentaria</taxon>
        <taxon>Blenniimorphae</taxon>
        <taxon>Blenniiformes</taxon>
        <taxon>Blennioidei</taxon>
        <taxon>Blenniidae</taxon>
        <taxon>Salariinae</taxon>
        <taxon>Salarias</taxon>
    </lineage>
</organism>
<evidence type="ECO:0000313" key="9">
    <source>
        <dbReference type="Proteomes" id="UP000472267"/>
    </source>
</evidence>
<dbReference type="GO" id="GO:0005549">
    <property type="term" value="F:odorant binding"/>
    <property type="evidence" value="ECO:0007669"/>
    <property type="project" value="TreeGrafter"/>
</dbReference>